<dbReference type="KEGG" id="ddo:I597_0987"/>
<dbReference type="EMBL" id="JSAQ01000001">
    <property type="protein sequence ID" value="KGO07231.1"/>
    <property type="molecule type" value="Genomic_DNA"/>
</dbReference>
<dbReference type="Gene3D" id="3.40.50.880">
    <property type="match status" value="1"/>
</dbReference>
<evidence type="ECO:0000256" key="1">
    <source>
        <dbReference type="SAM" id="MobiDB-lite"/>
    </source>
</evidence>
<feature type="domain" description="ThuA-like" evidence="2">
    <location>
        <begin position="89"/>
        <end position="328"/>
    </location>
</feature>
<evidence type="ECO:0000313" key="4">
    <source>
        <dbReference type="Proteomes" id="UP000030140"/>
    </source>
</evidence>
<dbReference type="Pfam" id="PF06283">
    <property type="entry name" value="ThuA"/>
    <property type="match status" value="1"/>
</dbReference>
<gene>
    <name evidence="3" type="ORF">NV36_10570</name>
</gene>
<dbReference type="AlphaFoldDB" id="A0A0A2GY07"/>
<dbReference type="PANTHER" id="PTHR40469">
    <property type="entry name" value="SECRETED GLYCOSYL HYDROLASE"/>
    <property type="match status" value="1"/>
</dbReference>
<organism evidence="3 4">
    <name type="scientific">Dokdonia donghaensis DSW-1</name>
    <dbReference type="NCBI Taxonomy" id="1300343"/>
    <lineage>
        <taxon>Bacteria</taxon>
        <taxon>Pseudomonadati</taxon>
        <taxon>Bacteroidota</taxon>
        <taxon>Flavobacteriia</taxon>
        <taxon>Flavobacteriales</taxon>
        <taxon>Flavobacteriaceae</taxon>
        <taxon>Dokdonia</taxon>
    </lineage>
</organism>
<keyword evidence="4" id="KW-1185">Reference proteome</keyword>
<sequence>MKNLYLAALTFMSIIVIGCGEQGQTEKQEEMQPKKLRALVIDGQNNHGVWPKTSVMMKSYFEETGLFIVDLHRAKYLYQGPHHGTVDGINHDSITKLVDLYRWEDYRVHTSTDTITPDASFNPQFNKYDVVISNFGMDSSEWTDEVKSNFEQYMASGGGLVVVHAANNSFGDWEAYNKMIGVGGWGHRDLTKGKQIYYNENDEQVIAPVNGEESSHGPEVEFLITTRAPEHPIMKDLPAEWLHTKDELYDRLRGPAENVTVLATAYSDVEGNAQPWAPENKGSGRSEPLLMTINYKEGRVFHTALGHMDYSMEGVGFITTLQRGAEWAATGKVTQEAPKDFPTKKSAKMRSYNSL</sequence>
<dbReference type="OrthoDB" id="9785923at2"/>
<evidence type="ECO:0000259" key="2">
    <source>
        <dbReference type="Pfam" id="PF06283"/>
    </source>
</evidence>
<dbReference type="Proteomes" id="UP000030140">
    <property type="component" value="Unassembled WGS sequence"/>
</dbReference>
<protein>
    <submittedName>
        <fullName evidence="3">Trehalose utilization</fullName>
    </submittedName>
</protein>
<comment type="caution">
    <text evidence="3">The sequence shown here is derived from an EMBL/GenBank/DDBJ whole genome shotgun (WGS) entry which is preliminary data.</text>
</comment>
<dbReference type="PANTHER" id="PTHR40469:SF2">
    <property type="entry name" value="GALACTOSE-BINDING DOMAIN-LIKE SUPERFAMILY PROTEIN"/>
    <property type="match status" value="1"/>
</dbReference>
<reference evidence="3 4" key="1">
    <citation type="submission" date="2014-10" db="EMBL/GenBank/DDBJ databases">
        <title>Draft genome sequence of the proteorhodopsin-containing marine bacterium Dokdonia donghaensis.</title>
        <authorList>
            <person name="Gomez-Consarnau L."/>
            <person name="Gonzalez J.M."/>
            <person name="Riedel T."/>
            <person name="Jaenicke S."/>
            <person name="Wagner-Doebler I."/>
            <person name="Fuhrman J.A."/>
        </authorList>
    </citation>
    <scope>NUCLEOTIDE SEQUENCE [LARGE SCALE GENOMIC DNA]</scope>
    <source>
        <strain evidence="3 4">DSW-1</strain>
    </source>
</reference>
<evidence type="ECO:0000313" key="3">
    <source>
        <dbReference type="EMBL" id="KGO07231.1"/>
    </source>
</evidence>
<feature type="region of interest" description="Disordered" evidence="1">
    <location>
        <begin position="331"/>
        <end position="355"/>
    </location>
</feature>
<dbReference type="PATRIC" id="fig|1300343.5.peg.996"/>
<name>A0A0A2GY07_9FLAO</name>
<dbReference type="PROSITE" id="PS51257">
    <property type="entry name" value="PROKAR_LIPOPROTEIN"/>
    <property type="match status" value="1"/>
</dbReference>
<proteinExistence type="predicted"/>
<accession>A0A0A2GY07</accession>
<dbReference type="InterPro" id="IPR029010">
    <property type="entry name" value="ThuA-like"/>
</dbReference>
<dbReference type="RefSeq" id="WP_035327056.1">
    <property type="nucleotide sequence ID" value="NZ_CP015125.1"/>
</dbReference>
<dbReference type="InterPro" id="IPR029062">
    <property type="entry name" value="Class_I_gatase-like"/>
</dbReference>
<dbReference type="SUPFAM" id="SSF52317">
    <property type="entry name" value="Class I glutamine amidotransferase-like"/>
    <property type="match status" value="1"/>
</dbReference>